<dbReference type="SMART" id="SM00332">
    <property type="entry name" value="PP2Cc"/>
    <property type="match status" value="1"/>
</dbReference>
<dbReference type="InterPro" id="IPR000618">
    <property type="entry name" value="Insect_cuticle"/>
</dbReference>
<reference evidence="10" key="1">
    <citation type="submission" date="2023-01" db="EMBL/GenBank/DDBJ databases">
        <title>Key to firefly adult light organ development and bioluminescence: homeobox transcription factors regulate luciferase expression and transportation to peroxisome.</title>
        <authorList>
            <person name="Fu X."/>
        </authorList>
    </citation>
    <scope>NUCLEOTIDE SEQUENCE [LARGE SCALE GENOMIC DNA]</scope>
</reference>
<dbReference type="GO" id="GO:0005739">
    <property type="term" value="C:mitochondrion"/>
    <property type="evidence" value="ECO:0007669"/>
    <property type="project" value="TreeGrafter"/>
</dbReference>
<evidence type="ECO:0000259" key="8">
    <source>
        <dbReference type="PROSITE" id="PS51746"/>
    </source>
</evidence>
<dbReference type="PROSITE" id="PS00233">
    <property type="entry name" value="CHIT_BIND_RR_1"/>
    <property type="match status" value="1"/>
</dbReference>
<dbReference type="GO" id="GO:0042302">
    <property type="term" value="F:structural constituent of cuticle"/>
    <property type="evidence" value="ECO:0007669"/>
    <property type="project" value="UniProtKB-UniRule"/>
</dbReference>
<dbReference type="InterPro" id="IPR001932">
    <property type="entry name" value="PPM-type_phosphatase-like_dom"/>
</dbReference>
<keyword evidence="1 5" id="KW-0193">Cuticle</keyword>
<evidence type="ECO:0000256" key="2">
    <source>
        <dbReference type="ARBA" id="ARBA00022723"/>
    </source>
</evidence>
<keyword evidence="2" id="KW-0479">Metal-binding</keyword>
<keyword evidence="10" id="KW-1185">Reference proteome</keyword>
<dbReference type="PANTHER" id="PTHR13832">
    <property type="entry name" value="PROTEIN PHOSPHATASE 2C"/>
    <property type="match status" value="1"/>
</dbReference>
<accession>A0AAN7SBU1</accession>
<comment type="similarity">
    <text evidence="6">Belongs to the PP2C family.</text>
</comment>
<name>A0AAN7SBU1_9COLE</name>
<feature type="domain" description="PPM-type phosphatase" evidence="8">
    <location>
        <begin position="70"/>
        <end position="472"/>
    </location>
</feature>
<dbReference type="SUPFAM" id="SSF81606">
    <property type="entry name" value="PP2C-like"/>
    <property type="match status" value="1"/>
</dbReference>
<dbReference type="Pfam" id="PF00379">
    <property type="entry name" value="Chitin_bind_4"/>
    <property type="match status" value="1"/>
</dbReference>
<keyword evidence="4 6" id="KW-0904">Protein phosphatase</keyword>
<dbReference type="GO" id="GO:0004741">
    <property type="term" value="F:[pyruvate dehydrogenase (acetyl-transferring)]-phosphatase activity"/>
    <property type="evidence" value="ECO:0007669"/>
    <property type="project" value="TreeGrafter"/>
</dbReference>
<dbReference type="PANTHER" id="PTHR13832:SF792">
    <property type="entry name" value="GM14286P"/>
    <property type="match status" value="1"/>
</dbReference>
<dbReference type="CDD" id="cd00143">
    <property type="entry name" value="PP2Cc"/>
    <property type="match status" value="1"/>
</dbReference>
<evidence type="ECO:0000256" key="6">
    <source>
        <dbReference type="RuleBase" id="RU003465"/>
    </source>
</evidence>
<dbReference type="AlphaFoldDB" id="A0AAN7SBU1"/>
<proteinExistence type="inferred from homology"/>
<protein>
    <recommendedName>
        <fullName evidence="8">PPM-type phosphatase domain-containing protein</fullName>
    </recommendedName>
</protein>
<dbReference type="PROSITE" id="PS51746">
    <property type="entry name" value="PPM_2"/>
    <property type="match status" value="1"/>
</dbReference>
<dbReference type="PROSITE" id="PS51155">
    <property type="entry name" value="CHIT_BIND_RR_2"/>
    <property type="match status" value="1"/>
</dbReference>
<feature type="region of interest" description="Disordered" evidence="7">
    <location>
        <begin position="639"/>
        <end position="661"/>
    </location>
</feature>
<dbReference type="Pfam" id="PF00481">
    <property type="entry name" value="PP2C"/>
    <property type="match status" value="1"/>
</dbReference>
<evidence type="ECO:0000256" key="1">
    <source>
        <dbReference type="ARBA" id="ARBA00022460"/>
    </source>
</evidence>
<dbReference type="GO" id="GO:0046872">
    <property type="term" value="F:metal ion binding"/>
    <property type="evidence" value="ECO:0007669"/>
    <property type="project" value="UniProtKB-KW"/>
</dbReference>
<dbReference type="PROSITE" id="PS01032">
    <property type="entry name" value="PPM_1"/>
    <property type="match status" value="1"/>
</dbReference>
<organism evidence="9 10">
    <name type="scientific">Aquatica leii</name>
    <dbReference type="NCBI Taxonomy" id="1421715"/>
    <lineage>
        <taxon>Eukaryota</taxon>
        <taxon>Metazoa</taxon>
        <taxon>Ecdysozoa</taxon>
        <taxon>Arthropoda</taxon>
        <taxon>Hexapoda</taxon>
        <taxon>Insecta</taxon>
        <taxon>Pterygota</taxon>
        <taxon>Neoptera</taxon>
        <taxon>Endopterygota</taxon>
        <taxon>Coleoptera</taxon>
        <taxon>Polyphaga</taxon>
        <taxon>Elateriformia</taxon>
        <taxon>Elateroidea</taxon>
        <taxon>Lampyridae</taxon>
        <taxon>Luciolinae</taxon>
        <taxon>Aquatica</taxon>
    </lineage>
</organism>
<dbReference type="Proteomes" id="UP001353858">
    <property type="component" value="Unassembled WGS sequence"/>
</dbReference>
<gene>
    <name evidence="9" type="ORF">RN001_014713</name>
</gene>
<keyword evidence="3 6" id="KW-0378">Hydrolase</keyword>
<sequence>MAFSRNLHQCKIGLGNFIHKYNKHSQLGIFRCFHSSREPRRALAKLTPQEVDVVLRSNEYSHEFPPGASVKSYDCNQLASNNPIEDTRSEGSCLQTPGLLMGVFDGHGGTACAQVISKRLYQYIAASLLPHDQLLRLLASYDTTEPLPLVQSYNDKVQFVEDVRDIYAKSFKEFILDISKDVKRDTSIKTALETAFLRLDSDLSKEALPTPPALVNTKTLSVAMSGAVSCVAHIDGPHLNIANLGDCNAVIGVLNESNSWIANKLTIEHNSYNHAEVKRIISQHPRNESSTIIKMERLLGQLAPLRAFGDFRYKWSKQTLRDVVLEHFGETCIPPNYYTPPYLTARPEVIYRRLTPNDKFLVLASDGLWDIISPLQVVRYVGEHMSGKVTLSPLKLPRKNMKLIDIHEMLLQRREGLKMKPKDRNAATHLIRNALGGSEYGVDHGKLSQMLSLPDDVSRVFRDDITVTIVYFDSEYLRHCPHSHWGCFDSYISEMLSLKCMHYSSIFKMFIVIFAAVFGAALGAHLQGGFYPSGNAHFGGGGGPHIPITRYENINNGDGSYRYHYETGNGISAHEEGRPTAPGPEGPAVTAQGGYSYTGPDGVQYSITYTADENGFHPVGAHLPTPPPIPDAILRSLSHQGGHHGQYHSSHNFAPQGNYKY</sequence>
<evidence type="ECO:0000313" key="9">
    <source>
        <dbReference type="EMBL" id="KAK4872684.1"/>
    </source>
</evidence>
<dbReference type="InterPro" id="IPR036457">
    <property type="entry name" value="PPM-type-like_dom_sf"/>
</dbReference>
<comment type="caution">
    <text evidence="9">The sequence shown here is derived from an EMBL/GenBank/DDBJ whole genome shotgun (WGS) entry which is preliminary data.</text>
</comment>
<dbReference type="Gene3D" id="3.60.40.10">
    <property type="entry name" value="PPM-type phosphatase domain"/>
    <property type="match status" value="1"/>
</dbReference>
<evidence type="ECO:0000256" key="5">
    <source>
        <dbReference type="PROSITE-ProRule" id="PRU00497"/>
    </source>
</evidence>
<evidence type="ECO:0000256" key="3">
    <source>
        <dbReference type="ARBA" id="ARBA00022801"/>
    </source>
</evidence>
<dbReference type="PRINTS" id="PR00947">
    <property type="entry name" value="CUTICLE"/>
</dbReference>
<feature type="region of interest" description="Disordered" evidence="7">
    <location>
        <begin position="573"/>
        <end position="594"/>
    </location>
</feature>
<evidence type="ECO:0000313" key="10">
    <source>
        <dbReference type="Proteomes" id="UP001353858"/>
    </source>
</evidence>
<dbReference type="InterPro" id="IPR015655">
    <property type="entry name" value="PP2C"/>
</dbReference>
<dbReference type="InterPro" id="IPR000222">
    <property type="entry name" value="PP2C_BS"/>
</dbReference>
<evidence type="ECO:0000256" key="7">
    <source>
        <dbReference type="SAM" id="MobiDB-lite"/>
    </source>
</evidence>
<dbReference type="InterPro" id="IPR031311">
    <property type="entry name" value="CHIT_BIND_RR_consensus"/>
</dbReference>
<dbReference type="EMBL" id="JARPUR010000007">
    <property type="protein sequence ID" value="KAK4872684.1"/>
    <property type="molecule type" value="Genomic_DNA"/>
</dbReference>
<evidence type="ECO:0000256" key="4">
    <source>
        <dbReference type="ARBA" id="ARBA00022912"/>
    </source>
</evidence>